<dbReference type="Proteomes" id="UP000694428">
    <property type="component" value="Unplaced"/>
</dbReference>
<reference evidence="2" key="2">
    <citation type="submission" date="2025-09" db="UniProtKB">
        <authorList>
            <consortium name="Ensembl"/>
        </authorList>
    </citation>
    <scope>IDENTIFICATION</scope>
</reference>
<keyword evidence="3" id="KW-1185">Reference proteome</keyword>
<protein>
    <submittedName>
        <fullName evidence="2">Uncharacterized protein</fullName>
    </submittedName>
</protein>
<accession>A0A8C9FMP9</accession>
<evidence type="ECO:0000256" key="1">
    <source>
        <dbReference type="SAM" id="MobiDB-lite"/>
    </source>
</evidence>
<dbReference type="Ensembl" id="ENSPSTT00000017772.1">
    <property type="protein sequence ID" value="ENSPSTP00000016956.1"/>
    <property type="gene ID" value="ENSPSTG00000012092.1"/>
</dbReference>
<reference evidence="2" key="1">
    <citation type="submission" date="2025-08" db="UniProtKB">
        <authorList>
            <consortium name="Ensembl"/>
        </authorList>
    </citation>
    <scope>IDENTIFICATION</scope>
</reference>
<sequence>LDASHVKGVSRSKESGLSGITKPRSFCSFSCDQLSDSKRRYTYGNTVLEKMKACHSPPPDYSSVVHYSQPSI</sequence>
<evidence type="ECO:0000313" key="3">
    <source>
        <dbReference type="Proteomes" id="UP000694428"/>
    </source>
</evidence>
<name>A0A8C9FMP9_PAVCR</name>
<evidence type="ECO:0000313" key="2">
    <source>
        <dbReference type="Ensembl" id="ENSPSTP00000016956.1"/>
    </source>
</evidence>
<organism evidence="2 3">
    <name type="scientific">Pavo cristatus</name>
    <name type="common">Indian peafowl</name>
    <name type="synonym">Blue peafowl</name>
    <dbReference type="NCBI Taxonomy" id="9049"/>
    <lineage>
        <taxon>Eukaryota</taxon>
        <taxon>Metazoa</taxon>
        <taxon>Chordata</taxon>
        <taxon>Craniata</taxon>
        <taxon>Vertebrata</taxon>
        <taxon>Euteleostomi</taxon>
        <taxon>Archelosauria</taxon>
        <taxon>Archosauria</taxon>
        <taxon>Dinosauria</taxon>
        <taxon>Saurischia</taxon>
        <taxon>Theropoda</taxon>
        <taxon>Coelurosauria</taxon>
        <taxon>Aves</taxon>
        <taxon>Neognathae</taxon>
        <taxon>Galloanserae</taxon>
        <taxon>Galliformes</taxon>
        <taxon>Phasianidae</taxon>
        <taxon>Phasianinae</taxon>
        <taxon>Pavo</taxon>
    </lineage>
</organism>
<feature type="region of interest" description="Disordered" evidence="1">
    <location>
        <begin position="1"/>
        <end position="20"/>
    </location>
</feature>
<dbReference type="AlphaFoldDB" id="A0A8C9FMP9"/>
<proteinExistence type="predicted"/>